<feature type="non-terminal residue" evidence="1">
    <location>
        <position position="1"/>
    </location>
</feature>
<reference evidence="1 2" key="1">
    <citation type="submission" date="2020-11" db="EMBL/GenBank/DDBJ databases">
        <title>Kefir isolates.</title>
        <authorList>
            <person name="Marcisauskas S."/>
            <person name="Kim Y."/>
            <person name="Blasche S."/>
        </authorList>
    </citation>
    <scope>NUCLEOTIDE SEQUENCE [LARGE SCALE GENOMIC DNA]</scope>
    <source>
        <strain evidence="1 2">KR</strain>
    </source>
</reference>
<evidence type="ECO:0000313" key="1">
    <source>
        <dbReference type="EMBL" id="KAG0653144.1"/>
    </source>
</evidence>
<gene>
    <name evidence="1" type="ORF">C6P46_003904</name>
</gene>
<sequence length="54" mass="6065">YPEKVRASLISSFFVSPLSKRVKRLLADKSLERKIYDKDRDVEVINGALNGNGA</sequence>
<name>A0A9P6VT85_RHOMI</name>
<dbReference type="Proteomes" id="UP000777482">
    <property type="component" value="Unassembled WGS sequence"/>
</dbReference>
<proteinExistence type="predicted"/>
<evidence type="ECO:0000313" key="2">
    <source>
        <dbReference type="Proteomes" id="UP000777482"/>
    </source>
</evidence>
<dbReference type="AlphaFoldDB" id="A0A9P6VT85"/>
<comment type="caution">
    <text evidence="1">The sequence shown here is derived from an EMBL/GenBank/DDBJ whole genome shotgun (WGS) entry which is preliminary data.</text>
</comment>
<keyword evidence="2" id="KW-1185">Reference proteome</keyword>
<dbReference type="EMBL" id="PUHQ01000333">
    <property type="protein sequence ID" value="KAG0653144.1"/>
    <property type="molecule type" value="Genomic_DNA"/>
</dbReference>
<organism evidence="1 2">
    <name type="scientific">Rhodotorula mucilaginosa</name>
    <name type="common">Yeast</name>
    <name type="synonym">Rhodotorula rubra</name>
    <dbReference type="NCBI Taxonomy" id="5537"/>
    <lineage>
        <taxon>Eukaryota</taxon>
        <taxon>Fungi</taxon>
        <taxon>Dikarya</taxon>
        <taxon>Basidiomycota</taxon>
        <taxon>Pucciniomycotina</taxon>
        <taxon>Microbotryomycetes</taxon>
        <taxon>Sporidiobolales</taxon>
        <taxon>Sporidiobolaceae</taxon>
        <taxon>Rhodotorula</taxon>
    </lineage>
</organism>
<accession>A0A9P6VT85</accession>
<protein>
    <submittedName>
        <fullName evidence="1">Uncharacterized protein</fullName>
    </submittedName>
</protein>
<feature type="non-terminal residue" evidence="1">
    <location>
        <position position="54"/>
    </location>
</feature>